<gene>
    <name evidence="2" type="ORF">K4H28_03405</name>
</gene>
<feature type="domain" description="GST N-terminal" evidence="1">
    <location>
        <begin position="2"/>
        <end position="81"/>
    </location>
</feature>
<dbReference type="Gene3D" id="1.20.1050.10">
    <property type="match status" value="1"/>
</dbReference>
<reference evidence="2 3" key="1">
    <citation type="submission" date="2021-08" db="EMBL/GenBank/DDBJ databases">
        <title>complete genome sequencing of Deefgea sp. D25.</title>
        <authorList>
            <person name="Bae J.-W."/>
            <person name="Gim D.-H."/>
        </authorList>
    </citation>
    <scope>NUCLEOTIDE SEQUENCE [LARGE SCALE GENOMIC DNA]</scope>
    <source>
        <strain evidence="2 3">D25</strain>
    </source>
</reference>
<dbReference type="Gene3D" id="3.40.30.10">
    <property type="entry name" value="Glutaredoxin"/>
    <property type="match status" value="1"/>
</dbReference>
<sequence length="219" mass="25250">MNLPILYSFRRCPYAMRARLALWQSGVTVELREVVLRAKPAELLTTSPKGTVPVLLLPNGQVIEQSLDIMLWALAQSDPHHWHPAPLVAEQLALISQHDLEFKPLLDRYKYPERHQELSASEHQKNAMYWLLENINHRLEQYTHLIDNQLRLSDSAIAPFIRQFAAVDQSWFQQQAPQALQVWLTQFTESELLAAVMGKYPAWQAGAATWYFGQHKSTL</sequence>
<evidence type="ECO:0000313" key="2">
    <source>
        <dbReference type="EMBL" id="QZA79418.1"/>
    </source>
</evidence>
<dbReference type="InterPro" id="IPR050983">
    <property type="entry name" value="GST_Omega/HSP26"/>
</dbReference>
<evidence type="ECO:0000259" key="1">
    <source>
        <dbReference type="PROSITE" id="PS50404"/>
    </source>
</evidence>
<dbReference type="InterPro" id="IPR036282">
    <property type="entry name" value="Glutathione-S-Trfase_C_sf"/>
</dbReference>
<dbReference type="PROSITE" id="PS50404">
    <property type="entry name" value="GST_NTER"/>
    <property type="match status" value="1"/>
</dbReference>
<dbReference type="InterPro" id="IPR004045">
    <property type="entry name" value="Glutathione_S-Trfase_N"/>
</dbReference>
<organism evidence="2 3">
    <name type="scientific">Deefgea tanakiae</name>
    <dbReference type="NCBI Taxonomy" id="2865840"/>
    <lineage>
        <taxon>Bacteria</taxon>
        <taxon>Pseudomonadati</taxon>
        <taxon>Pseudomonadota</taxon>
        <taxon>Betaproteobacteria</taxon>
        <taxon>Neisseriales</taxon>
        <taxon>Chitinibacteraceae</taxon>
        <taxon>Deefgea</taxon>
    </lineage>
</organism>
<dbReference type="PROSITE" id="PS51354">
    <property type="entry name" value="GLUTAREDOXIN_2"/>
    <property type="match status" value="1"/>
</dbReference>
<accession>A0ABX8ZE82</accession>
<dbReference type="InterPro" id="IPR036249">
    <property type="entry name" value="Thioredoxin-like_sf"/>
</dbReference>
<dbReference type="SUPFAM" id="SSF47616">
    <property type="entry name" value="GST C-terminal domain-like"/>
    <property type="match status" value="1"/>
</dbReference>
<dbReference type="PANTHER" id="PTHR43968">
    <property type="match status" value="1"/>
</dbReference>
<keyword evidence="3" id="KW-1185">Reference proteome</keyword>
<proteinExistence type="predicted"/>
<evidence type="ECO:0000313" key="3">
    <source>
        <dbReference type="Proteomes" id="UP000825679"/>
    </source>
</evidence>
<dbReference type="CDD" id="cd03196">
    <property type="entry name" value="GST_C_5"/>
    <property type="match status" value="1"/>
</dbReference>
<name>A0ABX8ZE82_9NEIS</name>
<dbReference type="EMBL" id="CP081150">
    <property type="protein sequence ID" value="QZA79418.1"/>
    <property type="molecule type" value="Genomic_DNA"/>
</dbReference>
<dbReference type="SUPFAM" id="SSF52833">
    <property type="entry name" value="Thioredoxin-like"/>
    <property type="match status" value="1"/>
</dbReference>
<dbReference type="PANTHER" id="PTHR43968:SF6">
    <property type="entry name" value="GLUTATHIONE S-TRANSFERASE OMEGA"/>
    <property type="match status" value="1"/>
</dbReference>
<dbReference type="Pfam" id="PF13417">
    <property type="entry name" value="GST_N_3"/>
    <property type="match status" value="1"/>
</dbReference>
<dbReference type="Proteomes" id="UP000825679">
    <property type="component" value="Chromosome"/>
</dbReference>
<protein>
    <submittedName>
        <fullName evidence="2">Glutathione S-transferase</fullName>
    </submittedName>
</protein>
<dbReference type="CDD" id="cd03060">
    <property type="entry name" value="GST_N_Omega_like"/>
    <property type="match status" value="1"/>
</dbReference>